<accession>A0A0F9BQM8</accession>
<proteinExistence type="predicted"/>
<dbReference type="EMBL" id="LAZR01048039">
    <property type="protein sequence ID" value="KKK92834.1"/>
    <property type="molecule type" value="Genomic_DNA"/>
</dbReference>
<reference evidence="2" key="1">
    <citation type="journal article" date="2015" name="Nature">
        <title>Complex archaea that bridge the gap between prokaryotes and eukaryotes.</title>
        <authorList>
            <person name="Spang A."/>
            <person name="Saw J.H."/>
            <person name="Jorgensen S.L."/>
            <person name="Zaremba-Niedzwiedzka K."/>
            <person name="Martijn J."/>
            <person name="Lind A.E."/>
            <person name="van Eijk R."/>
            <person name="Schleper C."/>
            <person name="Guy L."/>
            <person name="Ettema T.J."/>
        </authorList>
    </citation>
    <scope>NUCLEOTIDE SEQUENCE</scope>
</reference>
<keyword evidence="1" id="KW-0472">Membrane</keyword>
<feature type="transmembrane region" description="Helical" evidence="1">
    <location>
        <begin position="12"/>
        <end position="31"/>
    </location>
</feature>
<name>A0A0F9BQM8_9ZZZZ</name>
<evidence type="ECO:0000313" key="2">
    <source>
        <dbReference type="EMBL" id="KKK92834.1"/>
    </source>
</evidence>
<comment type="caution">
    <text evidence="2">The sequence shown here is derived from an EMBL/GenBank/DDBJ whole genome shotgun (WGS) entry which is preliminary data.</text>
</comment>
<organism evidence="2">
    <name type="scientific">marine sediment metagenome</name>
    <dbReference type="NCBI Taxonomy" id="412755"/>
    <lineage>
        <taxon>unclassified sequences</taxon>
        <taxon>metagenomes</taxon>
        <taxon>ecological metagenomes</taxon>
    </lineage>
</organism>
<sequence>MPILHASARWQWALQAKCSTIYCLHVILVLLSQRDMIDLLKQ</sequence>
<evidence type="ECO:0000256" key="1">
    <source>
        <dbReference type="SAM" id="Phobius"/>
    </source>
</evidence>
<keyword evidence="1" id="KW-0812">Transmembrane</keyword>
<gene>
    <name evidence="2" type="ORF">LCGC14_2698980</name>
</gene>
<protein>
    <submittedName>
        <fullName evidence="2">Uncharacterized protein</fullName>
    </submittedName>
</protein>
<keyword evidence="1" id="KW-1133">Transmembrane helix</keyword>
<dbReference type="AlphaFoldDB" id="A0A0F9BQM8"/>